<comment type="caution">
    <text evidence="2">The sequence shown here is derived from an EMBL/GenBank/DDBJ whole genome shotgun (WGS) entry which is preliminary data.</text>
</comment>
<dbReference type="GO" id="GO:0005524">
    <property type="term" value="F:ATP binding"/>
    <property type="evidence" value="ECO:0007669"/>
    <property type="project" value="InterPro"/>
</dbReference>
<dbReference type="OrthoDB" id="9776217at2"/>
<feature type="domain" description="IstB-like ATP-binding" evidence="1">
    <location>
        <begin position="1"/>
        <end position="83"/>
    </location>
</feature>
<dbReference type="Proteomes" id="UP000195305">
    <property type="component" value="Unassembled WGS sequence"/>
</dbReference>
<dbReference type="Gene3D" id="3.40.50.300">
    <property type="entry name" value="P-loop containing nucleotide triphosphate hydrolases"/>
    <property type="match status" value="1"/>
</dbReference>
<evidence type="ECO:0000259" key="1">
    <source>
        <dbReference type="Pfam" id="PF01695"/>
    </source>
</evidence>
<gene>
    <name evidence="2" type="ORF">B5E75_02670</name>
</gene>
<accession>A0A1Y4T1B8</accession>
<evidence type="ECO:0000313" key="3">
    <source>
        <dbReference type="Proteomes" id="UP000195305"/>
    </source>
</evidence>
<organism evidence="2 3">
    <name type="scientific">Massilimicrobiota timonensis</name>
    <dbReference type="NCBI Taxonomy" id="1776392"/>
    <lineage>
        <taxon>Bacteria</taxon>
        <taxon>Bacillati</taxon>
        <taxon>Bacillota</taxon>
        <taxon>Erysipelotrichia</taxon>
        <taxon>Erysipelotrichales</taxon>
        <taxon>Erysipelotrichaceae</taxon>
        <taxon>Massilimicrobiota</taxon>
    </lineage>
</organism>
<evidence type="ECO:0000313" key="2">
    <source>
        <dbReference type="EMBL" id="OUQ35955.1"/>
    </source>
</evidence>
<dbReference type="AlphaFoldDB" id="A0A1Y4T1B8"/>
<dbReference type="InterPro" id="IPR002611">
    <property type="entry name" value="IstB_ATP-bd"/>
</dbReference>
<dbReference type="InterPro" id="IPR027417">
    <property type="entry name" value="P-loop_NTPase"/>
</dbReference>
<dbReference type="EMBL" id="NFLJ01000005">
    <property type="protein sequence ID" value="OUQ35955.1"/>
    <property type="molecule type" value="Genomic_DNA"/>
</dbReference>
<keyword evidence="3" id="KW-1185">Reference proteome</keyword>
<proteinExistence type="predicted"/>
<name>A0A1Y4T1B8_9FIRM</name>
<protein>
    <recommendedName>
        <fullName evidence="1">IstB-like ATP-binding domain-containing protein</fullName>
    </recommendedName>
</protein>
<sequence>MFVQLEEAELKRGRNKLINKYAKCPLLILDEWLINSMNEQEIEFIFELVERRYQNKSTIFCTQFKIESWHTRLGGGVHADVIKD</sequence>
<dbReference type="Pfam" id="PF01695">
    <property type="entry name" value="IstB_IS21"/>
    <property type="match status" value="1"/>
</dbReference>
<reference evidence="2 3" key="1">
    <citation type="journal article" date="2018" name="BMC Genomics">
        <title>Whole genome sequencing and function prediction of 133 gut anaerobes isolated from chicken caecum in pure cultures.</title>
        <authorList>
            <person name="Medvecky M."/>
            <person name="Cejkova D."/>
            <person name="Polansky O."/>
            <person name="Karasova D."/>
            <person name="Kubasova T."/>
            <person name="Cizek A."/>
            <person name="Rychlik I."/>
        </authorList>
    </citation>
    <scope>NUCLEOTIDE SEQUENCE [LARGE SCALE GENOMIC DNA]</scope>
    <source>
        <strain evidence="2 3">An13</strain>
    </source>
</reference>